<name>A0A937G324_9BACT</name>
<dbReference type="AlphaFoldDB" id="A0A937G324"/>
<comment type="caution">
    <text evidence="1">The sequence shown here is derived from an EMBL/GenBank/DDBJ whole genome shotgun (WGS) entry which is preliminary data.</text>
</comment>
<dbReference type="EMBL" id="JAEUGD010000066">
    <property type="protein sequence ID" value="MBL6449346.1"/>
    <property type="molecule type" value="Genomic_DNA"/>
</dbReference>
<gene>
    <name evidence="1" type="ORF">JMN32_23750</name>
</gene>
<keyword evidence="2" id="KW-1185">Reference proteome</keyword>
<reference evidence="1" key="1">
    <citation type="submission" date="2021-01" db="EMBL/GenBank/DDBJ databases">
        <title>Fulvivirga kasyanovii gen. nov., sp nov., a novel member of the phylum Bacteroidetes isolated from seawater in a mussel farm.</title>
        <authorList>
            <person name="Zhao L.-H."/>
            <person name="Wang Z.-J."/>
        </authorList>
    </citation>
    <scope>NUCLEOTIDE SEQUENCE</scope>
    <source>
        <strain evidence="1">29W222</strain>
    </source>
</reference>
<proteinExistence type="predicted"/>
<organism evidence="1 2">
    <name type="scientific">Fulvivirga marina</name>
    <dbReference type="NCBI Taxonomy" id="2494733"/>
    <lineage>
        <taxon>Bacteria</taxon>
        <taxon>Pseudomonadati</taxon>
        <taxon>Bacteroidota</taxon>
        <taxon>Cytophagia</taxon>
        <taxon>Cytophagales</taxon>
        <taxon>Fulvivirgaceae</taxon>
        <taxon>Fulvivirga</taxon>
    </lineage>
</organism>
<dbReference type="RefSeq" id="WP_202858875.1">
    <property type="nucleotide sequence ID" value="NZ_JAEUGD010000066.1"/>
</dbReference>
<sequence length="52" mass="5994">MLTITTQSGKEIRIDMLPDIDDFLPDLMRKRTIYIDDQEVQLKSEAAVILSL</sequence>
<accession>A0A937G324</accession>
<protein>
    <submittedName>
        <fullName evidence="1">Uncharacterized protein</fullName>
    </submittedName>
</protein>
<evidence type="ECO:0000313" key="1">
    <source>
        <dbReference type="EMBL" id="MBL6449346.1"/>
    </source>
</evidence>
<dbReference type="Proteomes" id="UP000614216">
    <property type="component" value="Unassembled WGS sequence"/>
</dbReference>
<evidence type="ECO:0000313" key="2">
    <source>
        <dbReference type="Proteomes" id="UP000614216"/>
    </source>
</evidence>